<dbReference type="SUPFAM" id="SSF46626">
    <property type="entry name" value="Cytochrome c"/>
    <property type="match status" value="1"/>
</dbReference>
<evidence type="ECO:0000313" key="8">
    <source>
        <dbReference type="EMBL" id="RCS49437.1"/>
    </source>
</evidence>
<feature type="signal peptide" evidence="5">
    <location>
        <begin position="1"/>
        <end position="28"/>
    </location>
</feature>
<dbReference type="InterPro" id="IPR011658">
    <property type="entry name" value="PA14_dom"/>
</dbReference>
<reference evidence="8 9" key="1">
    <citation type="submission" date="2018-07" db="EMBL/GenBank/DDBJ databases">
        <title>Comparative genomes isolates from brazilian mangrove.</title>
        <authorList>
            <person name="De Araujo J.E."/>
            <person name="Taketani R.G."/>
            <person name="Silva M.C.P."/>
            <person name="Lourenco M.V."/>
            <person name="Oliveira V.M."/>
            <person name="Andreote F.D."/>
        </authorList>
    </citation>
    <scope>NUCLEOTIDE SEQUENCE [LARGE SCALE GENOMIC DNA]</scope>
    <source>
        <strain evidence="8 9">HEX PRIS-MGV</strain>
    </source>
</reference>
<dbReference type="PROSITE" id="PS51820">
    <property type="entry name" value="PA14"/>
    <property type="match status" value="1"/>
</dbReference>
<dbReference type="GO" id="GO:0009055">
    <property type="term" value="F:electron transfer activity"/>
    <property type="evidence" value="ECO:0007669"/>
    <property type="project" value="InterPro"/>
</dbReference>
<dbReference type="SUPFAM" id="SSF56988">
    <property type="entry name" value="Anthrax protective antigen"/>
    <property type="match status" value="1"/>
</dbReference>
<dbReference type="Pfam" id="PF13442">
    <property type="entry name" value="Cytochrome_CBB3"/>
    <property type="match status" value="1"/>
</dbReference>
<dbReference type="SMART" id="SM00758">
    <property type="entry name" value="PA14"/>
    <property type="match status" value="1"/>
</dbReference>
<dbReference type="Proteomes" id="UP000253562">
    <property type="component" value="Unassembled WGS sequence"/>
</dbReference>
<feature type="domain" description="PA14" evidence="7">
    <location>
        <begin position="147"/>
        <end position="294"/>
    </location>
</feature>
<evidence type="ECO:0000256" key="1">
    <source>
        <dbReference type="ARBA" id="ARBA00022617"/>
    </source>
</evidence>
<dbReference type="Gene3D" id="1.10.760.10">
    <property type="entry name" value="Cytochrome c-like domain"/>
    <property type="match status" value="1"/>
</dbReference>
<keyword evidence="1 4" id="KW-0349">Heme</keyword>
<proteinExistence type="predicted"/>
<evidence type="ECO:0000256" key="2">
    <source>
        <dbReference type="ARBA" id="ARBA00022723"/>
    </source>
</evidence>
<dbReference type="AlphaFoldDB" id="A0A368KUZ1"/>
<dbReference type="InterPro" id="IPR013042">
    <property type="entry name" value="DUF1592"/>
</dbReference>
<comment type="caution">
    <text evidence="8">The sequence shown here is derived from an EMBL/GenBank/DDBJ whole genome shotgun (WGS) entry which is preliminary data.</text>
</comment>
<organism evidence="8 9">
    <name type="scientific">Bremerella cremea</name>
    <dbReference type="NCBI Taxonomy" id="1031537"/>
    <lineage>
        <taxon>Bacteria</taxon>
        <taxon>Pseudomonadati</taxon>
        <taxon>Planctomycetota</taxon>
        <taxon>Planctomycetia</taxon>
        <taxon>Pirellulales</taxon>
        <taxon>Pirellulaceae</taxon>
        <taxon>Bremerella</taxon>
    </lineage>
</organism>
<dbReference type="InterPro" id="IPR013039">
    <property type="entry name" value="DUF1588"/>
</dbReference>
<dbReference type="OrthoDB" id="175242at2"/>
<dbReference type="GO" id="GO:0046872">
    <property type="term" value="F:metal ion binding"/>
    <property type="evidence" value="ECO:0007669"/>
    <property type="project" value="UniProtKB-KW"/>
</dbReference>
<keyword evidence="5" id="KW-0732">Signal</keyword>
<dbReference type="EMBL" id="QPEX01000024">
    <property type="protein sequence ID" value="RCS49437.1"/>
    <property type="molecule type" value="Genomic_DNA"/>
</dbReference>
<dbReference type="Pfam" id="PF07627">
    <property type="entry name" value="PSCyt3"/>
    <property type="match status" value="1"/>
</dbReference>
<evidence type="ECO:0000313" key="9">
    <source>
        <dbReference type="Proteomes" id="UP000253562"/>
    </source>
</evidence>
<evidence type="ECO:0000259" key="7">
    <source>
        <dbReference type="PROSITE" id="PS51820"/>
    </source>
</evidence>
<feature type="domain" description="Cytochrome c" evidence="6">
    <location>
        <begin position="32"/>
        <end position="105"/>
    </location>
</feature>
<name>A0A368KUZ1_9BACT</name>
<evidence type="ECO:0000256" key="3">
    <source>
        <dbReference type="ARBA" id="ARBA00023004"/>
    </source>
</evidence>
<dbReference type="InterPro" id="IPR037524">
    <property type="entry name" value="PA14/GLEYA"/>
</dbReference>
<evidence type="ECO:0000256" key="5">
    <source>
        <dbReference type="SAM" id="SignalP"/>
    </source>
</evidence>
<dbReference type="GO" id="GO:0020037">
    <property type="term" value="F:heme binding"/>
    <property type="evidence" value="ECO:0007669"/>
    <property type="project" value="InterPro"/>
</dbReference>
<keyword evidence="3 4" id="KW-0408">Iron</keyword>
<dbReference type="InterPro" id="IPR036909">
    <property type="entry name" value="Cyt_c-like_dom_sf"/>
</dbReference>
<evidence type="ECO:0000256" key="4">
    <source>
        <dbReference type="PROSITE-ProRule" id="PRU00433"/>
    </source>
</evidence>
<dbReference type="InterPro" id="IPR011478">
    <property type="entry name" value="DUF1585"/>
</dbReference>
<dbReference type="Pfam" id="PF07624">
    <property type="entry name" value="PSD2"/>
    <property type="match status" value="1"/>
</dbReference>
<dbReference type="Pfam" id="PF07691">
    <property type="entry name" value="PA14"/>
    <property type="match status" value="1"/>
</dbReference>
<dbReference type="InterPro" id="IPR009056">
    <property type="entry name" value="Cyt_c-like_dom"/>
</dbReference>
<keyword evidence="2 4" id="KW-0479">Metal-binding</keyword>
<gene>
    <name evidence="8" type="ORF">DTL42_12995</name>
</gene>
<accession>A0A368KUZ1</accession>
<dbReference type="RefSeq" id="WP_114369150.1">
    <property type="nucleotide sequence ID" value="NZ_QPEX01000024.1"/>
</dbReference>
<protein>
    <submittedName>
        <fullName evidence="8">DUF1588 domain-containing protein</fullName>
    </submittedName>
</protein>
<dbReference type="Pfam" id="PF07631">
    <property type="entry name" value="PSD4"/>
    <property type="match status" value="1"/>
</dbReference>
<dbReference type="PROSITE" id="PS51007">
    <property type="entry name" value="CYTC"/>
    <property type="match status" value="1"/>
</dbReference>
<sequence length="790" mass="89096">MPNYFPSNHLRLPLVLLLITACAQSVGANEDVLREKGKRIYTNLCVDCHGGQGEGVAGAYEAPLVGDASLGELASQITKTMPEGDEEACVAEEAEAVAAYMHHAFYSEAARIRNRPPKITLARLTGNQLRQSLADLYGHFHGNTAYTDERGVKGIYFTGSRWKNENKKIERVDPTIDFDFGKESPGEGIDKEDFFIHWTGSILAEETGDYEIIVRSTVSFTMDFGKMGRQLIDNHVQSGDKTEFREVVRLTAGRAYPFKIDYIQRKRKTEQPPASISVSWVPPHGTEQLIPRRNLIPWAVEPTFSLQAKLPPDDRSYGFERGISVDRQWDDSTTAAAVEFGHVATEELWPDYRRRHKDVSDENRLRLKNFLTELVETAFRTKLSEELQELYINRQVAACPDDGDAIKRVVLMTIKSPRFLYPATDATDSVSQRAANRLALTFFDSIPADKWLLAKVQKNELQNEQQVREAAWRMVNDFRARGKTREMLHEWLNVGHIGDITKDDVRYPGFDKQLVSDLRASLDRFLDDIVWSEASDYRQLFLAKWSYSTDRMADFYGESWQPVADAEAAVTEEGKLPRGPGPQRMRKTGDDGQLRLGVLTHPYIMSGLAYTDASSPIHRGVFLIRYMLGRTLRPPNAAFSPLSADLHPGLTTRERVSLQTSPESCQVCHSRINPLGFTLENFDAAGRFRVRDQDKAVDSSGTYTTRDGQEITFQNAEEVANYLASSEDAHRAFVSRAFQYFVKQPVAAYGPDKLDDLTRKFKESGFNIRSLLVEIAVISALEPHSKKIAG</sequence>
<feature type="chain" id="PRO_5016760103" evidence="5">
    <location>
        <begin position="29"/>
        <end position="790"/>
    </location>
</feature>
<evidence type="ECO:0000259" key="6">
    <source>
        <dbReference type="PROSITE" id="PS51007"/>
    </source>
</evidence>
<dbReference type="Gene3D" id="3.90.182.10">
    <property type="entry name" value="Toxin - Anthrax Protective Antigen,domain 1"/>
    <property type="match status" value="1"/>
</dbReference>